<name>A0A8R1U2E2_ONCVO</name>
<accession>A0A8R1U2E2</accession>
<reference evidence="1" key="2">
    <citation type="submission" date="2022-06" db="UniProtKB">
        <authorList>
            <consortium name="EnsemblMetazoa"/>
        </authorList>
    </citation>
    <scope>IDENTIFICATION</scope>
</reference>
<protein>
    <submittedName>
        <fullName evidence="1">Uncharacterized protein</fullName>
    </submittedName>
</protein>
<dbReference type="EMBL" id="CMVM020000291">
    <property type="status" value="NOT_ANNOTATED_CDS"/>
    <property type="molecule type" value="Genomic_DNA"/>
</dbReference>
<dbReference type="AlphaFoldDB" id="A0A8R1U2E2"/>
<dbReference type="Proteomes" id="UP000024404">
    <property type="component" value="Unassembled WGS sequence"/>
</dbReference>
<organism evidence="1 2">
    <name type="scientific">Onchocerca volvulus</name>
    <dbReference type="NCBI Taxonomy" id="6282"/>
    <lineage>
        <taxon>Eukaryota</taxon>
        <taxon>Metazoa</taxon>
        <taxon>Ecdysozoa</taxon>
        <taxon>Nematoda</taxon>
        <taxon>Chromadorea</taxon>
        <taxon>Rhabditida</taxon>
        <taxon>Spirurina</taxon>
        <taxon>Spiruromorpha</taxon>
        <taxon>Filarioidea</taxon>
        <taxon>Onchocercidae</taxon>
        <taxon>Onchocerca</taxon>
    </lineage>
</organism>
<proteinExistence type="predicted"/>
<reference evidence="2" key="1">
    <citation type="submission" date="2013-10" db="EMBL/GenBank/DDBJ databases">
        <title>Genome sequencing of Onchocerca volvulus.</title>
        <authorList>
            <person name="Cotton J."/>
            <person name="Tsai J."/>
            <person name="Stanley E."/>
            <person name="Tracey A."/>
            <person name="Holroyd N."/>
            <person name="Lustigman S."/>
            <person name="Berriman M."/>
        </authorList>
    </citation>
    <scope>NUCLEOTIDE SEQUENCE</scope>
</reference>
<evidence type="ECO:0000313" key="2">
    <source>
        <dbReference type="Proteomes" id="UP000024404"/>
    </source>
</evidence>
<keyword evidence="2" id="KW-1185">Reference proteome</keyword>
<evidence type="ECO:0000313" key="1">
    <source>
        <dbReference type="EnsemblMetazoa" id="OVOC9721.1"/>
    </source>
</evidence>
<dbReference type="EnsemblMetazoa" id="OVOC9721.1">
    <property type="protein sequence ID" value="OVOC9721.1"/>
    <property type="gene ID" value="WBGene00246530"/>
</dbReference>
<sequence length="113" mass="12763">MSIPNPLLIIDCGDGIDSSSEKLKDNSPVHPHRTVSMAYRSITLIFKQMHANEAQAEPLITVLPTNPSFRHNGEISKENESYQFQISRHFLDYFDSVASFLQLEECSSINEHG</sequence>